<dbReference type="InterPro" id="IPR050386">
    <property type="entry name" value="Glycosyl_hydrolase_5"/>
</dbReference>
<dbReference type="InterPro" id="IPR001547">
    <property type="entry name" value="Glyco_hydro_5"/>
</dbReference>
<dbReference type="PROSITE" id="PS51318">
    <property type="entry name" value="TAT"/>
    <property type="match status" value="1"/>
</dbReference>
<keyword evidence="2 7" id="KW-0378">Hydrolase</keyword>
<dbReference type="EMBL" id="LDPZ01000017">
    <property type="protein sequence ID" value="KTQ96071.1"/>
    <property type="molecule type" value="Genomic_DNA"/>
</dbReference>
<dbReference type="Pfam" id="PF00150">
    <property type="entry name" value="Cellulase"/>
    <property type="match status" value="1"/>
</dbReference>
<evidence type="ECO:0000256" key="1">
    <source>
        <dbReference type="ARBA" id="ARBA00005641"/>
    </source>
</evidence>
<dbReference type="PANTHER" id="PTHR31297:SF41">
    <property type="entry name" value="ENDOGLUCANASE, PUTATIVE (AFU_ORTHOLOGUE AFUA_5G01830)-RELATED"/>
    <property type="match status" value="1"/>
</dbReference>
<proteinExistence type="inferred from homology"/>
<dbReference type="Gene3D" id="3.20.20.80">
    <property type="entry name" value="Glycosidases"/>
    <property type="match status" value="1"/>
</dbReference>
<evidence type="ECO:0000256" key="6">
    <source>
        <dbReference type="ARBA" id="ARBA00023326"/>
    </source>
</evidence>
<evidence type="ECO:0000313" key="10">
    <source>
        <dbReference type="Proteomes" id="UP000078272"/>
    </source>
</evidence>
<dbReference type="RefSeq" id="WP_058634615.1">
    <property type="nucleotide sequence ID" value="NZ_LDPZ01000017.1"/>
</dbReference>
<evidence type="ECO:0000256" key="5">
    <source>
        <dbReference type="ARBA" id="ARBA00023295"/>
    </source>
</evidence>
<keyword evidence="4" id="KW-0119">Carbohydrate metabolism</keyword>
<organism evidence="9 10">
    <name type="scientific">Aureimonas ureilytica</name>
    <dbReference type="NCBI Taxonomy" id="401562"/>
    <lineage>
        <taxon>Bacteria</taxon>
        <taxon>Pseudomonadati</taxon>
        <taxon>Pseudomonadota</taxon>
        <taxon>Alphaproteobacteria</taxon>
        <taxon>Hyphomicrobiales</taxon>
        <taxon>Aurantimonadaceae</taxon>
        <taxon>Aureimonas</taxon>
    </lineage>
</organism>
<keyword evidence="3" id="KW-0136">Cellulose degradation</keyword>
<dbReference type="InterPro" id="IPR017853">
    <property type="entry name" value="GH"/>
</dbReference>
<dbReference type="PANTHER" id="PTHR31297">
    <property type="entry name" value="GLUCAN ENDO-1,6-BETA-GLUCOSIDASE B"/>
    <property type="match status" value="1"/>
</dbReference>
<comment type="similarity">
    <text evidence="1 7">Belongs to the glycosyl hydrolase 5 (cellulase A) family.</text>
</comment>
<feature type="domain" description="Glycoside hydrolase family 5" evidence="8">
    <location>
        <begin position="77"/>
        <end position="396"/>
    </location>
</feature>
<dbReference type="OrthoDB" id="9800955at2"/>
<reference evidence="9 10" key="1">
    <citation type="journal article" date="2016" name="Front. Microbiol.">
        <title>Genomic Resource of Rice Seed Associated Bacteria.</title>
        <authorList>
            <person name="Midha S."/>
            <person name="Bansal K."/>
            <person name="Sharma S."/>
            <person name="Kumar N."/>
            <person name="Patil P.P."/>
            <person name="Chaudhry V."/>
            <person name="Patil P.B."/>
        </authorList>
    </citation>
    <scope>NUCLEOTIDE SEQUENCE [LARGE SCALE GENOMIC DNA]</scope>
    <source>
        <strain evidence="9 10">NS226</strain>
    </source>
</reference>
<dbReference type="PATRIC" id="fig|401562.3.peg.1053"/>
<sequence>MNTGLTRRGFLGGGLAASSILLAGGSARADGASGLEAMPITLARGVNAFPWFSLTREYPAPRTDYGEPPFQIQRPVPTRRDLQHLRQAGLDFIRLPVDPGPFLAAAPDRRRALLGTLSEAVALTLDCGLKIVVNLQVNGATHYWNQERLVSGPDAPGFASYVSFAGEIAALLAGFNQARVALEPINEPPQACDAISWPAMQQRLFEAARRAAPDLTLVATGACGSMIRGLEALDPAPLLEQGPVLFTFHFYEPYLFSHQGAPWMREPVYRALNAVPWPAREGTLDRTLQAVRARMAEDRERPKAEADAAYKETVRLLQQYFDADPGRSFIDHYLDQAADWARRHRIPAGRVLMGEFGALRTDARYTASGAPDRARYIRDVRESAEARGFPWAFWNLFDGMGVMDDTTRQLDPAIVQALGLTLPR</sequence>
<evidence type="ECO:0000256" key="2">
    <source>
        <dbReference type="ARBA" id="ARBA00022801"/>
    </source>
</evidence>
<protein>
    <submittedName>
        <fullName evidence="9">Glycosyl hydrolase family 5</fullName>
    </submittedName>
</protein>
<evidence type="ECO:0000259" key="8">
    <source>
        <dbReference type="Pfam" id="PF00150"/>
    </source>
</evidence>
<dbReference type="GO" id="GO:0005576">
    <property type="term" value="C:extracellular region"/>
    <property type="evidence" value="ECO:0007669"/>
    <property type="project" value="TreeGrafter"/>
</dbReference>
<accession>A0A175RAF6</accession>
<dbReference type="InterPro" id="IPR006311">
    <property type="entry name" value="TAT_signal"/>
</dbReference>
<dbReference type="SUPFAM" id="SSF51445">
    <property type="entry name" value="(Trans)glycosidases"/>
    <property type="match status" value="1"/>
</dbReference>
<dbReference type="GO" id="GO:0030245">
    <property type="term" value="P:cellulose catabolic process"/>
    <property type="evidence" value="ECO:0007669"/>
    <property type="project" value="UniProtKB-KW"/>
</dbReference>
<name>A0A175RAF6_9HYPH</name>
<dbReference type="GO" id="GO:0008422">
    <property type="term" value="F:beta-glucosidase activity"/>
    <property type="evidence" value="ECO:0007669"/>
    <property type="project" value="TreeGrafter"/>
</dbReference>
<comment type="caution">
    <text evidence="9">The sequence shown here is derived from an EMBL/GenBank/DDBJ whole genome shotgun (WGS) entry which is preliminary data.</text>
</comment>
<dbReference type="GO" id="GO:0009986">
    <property type="term" value="C:cell surface"/>
    <property type="evidence" value="ECO:0007669"/>
    <property type="project" value="TreeGrafter"/>
</dbReference>
<evidence type="ECO:0000313" key="9">
    <source>
        <dbReference type="EMBL" id="KTQ96071.1"/>
    </source>
</evidence>
<evidence type="ECO:0000256" key="4">
    <source>
        <dbReference type="ARBA" id="ARBA00023277"/>
    </source>
</evidence>
<dbReference type="AlphaFoldDB" id="A0A175RAF6"/>
<dbReference type="Proteomes" id="UP000078272">
    <property type="component" value="Unassembled WGS sequence"/>
</dbReference>
<keyword evidence="5 7" id="KW-0326">Glycosidase</keyword>
<evidence type="ECO:0000256" key="3">
    <source>
        <dbReference type="ARBA" id="ARBA00023001"/>
    </source>
</evidence>
<keyword evidence="6" id="KW-0624">Polysaccharide degradation</keyword>
<gene>
    <name evidence="9" type="ORF">NS226_08405</name>
</gene>
<evidence type="ECO:0000256" key="7">
    <source>
        <dbReference type="RuleBase" id="RU361153"/>
    </source>
</evidence>
<dbReference type="STRING" id="401562.NS365_09500"/>